<dbReference type="Proteomes" id="UP000603641">
    <property type="component" value="Unassembled WGS sequence"/>
</dbReference>
<gene>
    <name evidence="1" type="ORF">H9648_17300</name>
</gene>
<accession>A0ABR8SQP3</accession>
<organism evidence="1 2">
    <name type="scientific">Fictibacillus norfolkensis</name>
    <dbReference type="NCBI Taxonomy" id="2762233"/>
    <lineage>
        <taxon>Bacteria</taxon>
        <taxon>Bacillati</taxon>
        <taxon>Bacillota</taxon>
        <taxon>Bacilli</taxon>
        <taxon>Bacillales</taxon>
        <taxon>Fictibacillaceae</taxon>
        <taxon>Fictibacillus</taxon>
    </lineage>
</organism>
<protein>
    <submittedName>
        <fullName evidence="1">Uncharacterized protein</fullName>
    </submittedName>
</protein>
<reference evidence="1 2" key="1">
    <citation type="submission" date="2020-08" db="EMBL/GenBank/DDBJ databases">
        <title>A Genomic Blueprint of the Chicken Gut Microbiome.</title>
        <authorList>
            <person name="Gilroy R."/>
            <person name="Ravi A."/>
            <person name="Getino M."/>
            <person name="Pursley I."/>
            <person name="Horton D.L."/>
            <person name="Alikhan N.-F."/>
            <person name="Baker D."/>
            <person name="Gharbi K."/>
            <person name="Hall N."/>
            <person name="Watson M."/>
            <person name="Adriaenssens E.M."/>
            <person name="Foster-Nyarko E."/>
            <person name="Jarju S."/>
            <person name="Secka A."/>
            <person name="Antonio M."/>
            <person name="Oren A."/>
            <person name="Chaudhuri R."/>
            <person name="La Ragione R.M."/>
            <person name="Hildebrand F."/>
            <person name="Pallen M.J."/>
        </authorList>
    </citation>
    <scope>NUCLEOTIDE SEQUENCE [LARGE SCALE GENOMIC DNA]</scope>
    <source>
        <strain evidence="1 2">Sa2CUA10</strain>
    </source>
</reference>
<proteinExistence type="predicted"/>
<dbReference type="EMBL" id="JACSQM010000009">
    <property type="protein sequence ID" value="MBD7965821.1"/>
    <property type="molecule type" value="Genomic_DNA"/>
</dbReference>
<evidence type="ECO:0000313" key="2">
    <source>
        <dbReference type="Proteomes" id="UP000603641"/>
    </source>
</evidence>
<evidence type="ECO:0000313" key="1">
    <source>
        <dbReference type="EMBL" id="MBD7965821.1"/>
    </source>
</evidence>
<name>A0ABR8SQP3_9BACL</name>
<sequence>MKKIIFFSLLILLIGGFLYKMYWSQNLSASLSIENEALKQEKFLTDKKAVLYFSTTADQDMDGKGVSLAVFIDDKGEADAFKMKGLELGSVAASQNEVLLVDKNKIRLVGDTYKEFGMEKSQYTGERTGYLEKEKLYFTVFNTGVGANGGYDSNIMYGNKKGFHKENIPHYIAASGIDQGEIVVLTQDNQKEEFHIRKVKLAKDKMNTQDILKVNHSKKTDFSSMSPILSDDTFYYFVGQKTLGEVTETIDSDIVLYRINKKTQAQDEFIISSYRNEKNITAHYPFNIKNSAHLYNNVFYYANGLGEIFAFDTKTEKVIKKLSMKNVRKDGVRHNEELFYKNDNLYVVRHDEKSKEKYYIEHYSLTEGKKIENIKINGLNDILKSIKGKSIYSYDFKMLK</sequence>
<keyword evidence="2" id="KW-1185">Reference proteome</keyword>
<dbReference type="RefSeq" id="WP_191755044.1">
    <property type="nucleotide sequence ID" value="NZ_JACSQM010000009.1"/>
</dbReference>
<comment type="caution">
    <text evidence="1">The sequence shown here is derived from an EMBL/GenBank/DDBJ whole genome shotgun (WGS) entry which is preliminary data.</text>
</comment>